<keyword evidence="1" id="KW-0812">Transmembrane</keyword>
<feature type="transmembrane region" description="Helical" evidence="1">
    <location>
        <begin position="78"/>
        <end position="98"/>
    </location>
</feature>
<dbReference type="Proteomes" id="UP001595823">
    <property type="component" value="Unassembled WGS sequence"/>
</dbReference>
<keyword evidence="1" id="KW-0472">Membrane</keyword>
<feature type="transmembrane region" description="Helical" evidence="1">
    <location>
        <begin position="104"/>
        <end position="121"/>
    </location>
</feature>
<gene>
    <name evidence="2" type="ORF">ACFPET_14320</name>
</gene>
<comment type="caution">
    <text evidence="2">The sequence shown here is derived from an EMBL/GenBank/DDBJ whole genome shotgun (WGS) entry which is preliminary data.</text>
</comment>
<name>A0ABV8TZY1_9ACTN</name>
<sequence>MDGRDAREGGRPAKVAVGAGVLWAQAALTVLGGIILFAAAASGTVELRPAGTVAVVAAAFGAVASAVLAWCVWRAANWARLTVLVLSVAGLFVSLGKYGQTGDALFMAGALTSSVMVYLMASAEARDWCRGESPSPDVE</sequence>
<protein>
    <recommendedName>
        <fullName evidence="4">Integral membrane protein</fullName>
    </recommendedName>
</protein>
<evidence type="ECO:0000256" key="1">
    <source>
        <dbReference type="SAM" id="Phobius"/>
    </source>
</evidence>
<feature type="transmembrane region" description="Helical" evidence="1">
    <location>
        <begin position="21"/>
        <end position="41"/>
    </location>
</feature>
<organism evidence="2 3">
    <name type="scientific">Salininema proteolyticum</name>
    <dbReference type="NCBI Taxonomy" id="1607685"/>
    <lineage>
        <taxon>Bacteria</taxon>
        <taxon>Bacillati</taxon>
        <taxon>Actinomycetota</taxon>
        <taxon>Actinomycetes</taxon>
        <taxon>Glycomycetales</taxon>
        <taxon>Glycomycetaceae</taxon>
        <taxon>Salininema</taxon>
    </lineage>
</organism>
<reference evidence="3" key="1">
    <citation type="journal article" date="2019" name="Int. J. Syst. Evol. Microbiol.">
        <title>The Global Catalogue of Microorganisms (GCM) 10K type strain sequencing project: providing services to taxonomists for standard genome sequencing and annotation.</title>
        <authorList>
            <consortium name="The Broad Institute Genomics Platform"/>
            <consortium name="The Broad Institute Genome Sequencing Center for Infectious Disease"/>
            <person name="Wu L."/>
            <person name="Ma J."/>
        </authorList>
    </citation>
    <scope>NUCLEOTIDE SEQUENCE [LARGE SCALE GENOMIC DNA]</scope>
    <source>
        <strain evidence="3">IBRC-M 10908</strain>
    </source>
</reference>
<dbReference type="RefSeq" id="WP_380622249.1">
    <property type="nucleotide sequence ID" value="NZ_JBHSDK010000019.1"/>
</dbReference>
<evidence type="ECO:0008006" key="4">
    <source>
        <dbReference type="Google" id="ProtNLM"/>
    </source>
</evidence>
<keyword evidence="1" id="KW-1133">Transmembrane helix</keyword>
<keyword evidence="3" id="KW-1185">Reference proteome</keyword>
<proteinExistence type="predicted"/>
<accession>A0ABV8TZY1</accession>
<evidence type="ECO:0000313" key="3">
    <source>
        <dbReference type="Proteomes" id="UP001595823"/>
    </source>
</evidence>
<dbReference type="EMBL" id="JBHSDK010000019">
    <property type="protein sequence ID" value="MFC4336374.1"/>
    <property type="molecule type" value="Genomic_DNA"/>
</dbReference>
<feature type="transmembrane region" description="Helical" evidence="1">
    <location>
        <begin position="53"/>
        <end position="73"/>
    </location>
</feature>
<evidence type="ECO:0000313" key="2">
    <source>
        <dbReference type="EMBL" id="MFC4336374.1"/>
    </source>
</evidence>